<reference evidence="2 3" key="1">
    <citation type="journal article" date="2012" name="Int. J. Syst. Evol. Microbiol.">
        <title>Vibrio caribbeanicus sp. nov., isolated from the marine sponge Scleritoderma cyanea.</title>
        <authorList>
            <person name="Hoffmann M."/>
            <person name="Monday S.R."/>
            <person name="Allard M.W."/>
            <person name="Strain E.A."/>
            <person name="Whittaker P."/>
            <person name="Naum M."/>
            <person name="McCarthy P.J."/>
            <person name="Lopez J.V."/>
            <person name="Fischer M."/>
            <person name="Brown E.W."/>
        </authorList>
    </citation>
    <scope>NUCLEOTIDE SEQUENCE [LARGE SCALE GENOMIC DNA]</scope>
    <source>
        <strain evidence="3">DSMZ 21326</strain>
    </source>
</reference>
<dbReference type="Proteomes" id="UP000006228">
    <property type="component" value="Unassembled WGS sequence"/>
</dbReference>
<evidence type="ECO:0000313" key="2">
    <source>
        <dbReference type="EMBL" id="EGA68087.1"/>
    </source>
</evidence>
<accession>E8MCR1</accession>
<evidence type="ECO:0008006" key="4">
    <source>
        <dbReference type="Google" id="ProtNLM"/>
    </source>
</evidence>
<proteinExistence type="predicted"/>
<dbReference type="RefSeq" id="WP_008081150.1">
    <property type="nucleotide sequence ID" value="NZ_AEVT01000117.1"/>
</dbReference>
<gene>
    <name evidence="2" type="ORF">VISI1226_15141</name>
</gene>
<dbReference type="eggNOG" id="ENOG5031YCC">
    <property type="taxonomic scope" value="Bacteria"/>
</dbReference>
<feature type="chain" id="PRO_5003224915" description="ATPase" evidence="1">
    <location>
        <begin position="25"/>
        <end position="111"/>
    </location>
</feature>
<dbReference type="AlphaFoldDB" id="E8MCR1"/>
<feature type="signal peptide" evidence="1">
    <location>
        <begin position="1"/>
        <end position="24"/>
    </location>
</feature>
<dbReference type="GeneID" id="95571328"/>
<name>E8MCR1_PHOS4</name>
<protein>
    <recommendedName>
        <fullName evidence="4">ATPase</fullName>
    </recommendedName>
</protein>
<dbReference type="EMBL" id="AEVT01000117">
    <property type="protein sequence ID" value="EGA68087.1"/>
    <property type="molecule type" value="Genomic_DNA"/>
</dbReference>
<comment type="caution">
    <text evidence="2">The sequence shown here is derived from an EMBL/GenBank/DDBJ whole genome shotgun (WGS) entry which is preliminary data.</text>
</comment>
<evidence type="ECO:0000256" key="1">
    <source>
        <dbReference type="SAM" id="SignalP"/>
    </source>
</evidence>
<dbReference type="OrthoDB" id="5877255at2"/>
<keyword evidence="1" id="KW-0732">Signal</keyword>
<sequence>MKKSLLMSVALLASFGGVTFLSVADNSAFPPVDERVVEAERQPSRFFVKYFSGKEAQTRDLIAQHQLEVVDFLPNQQVLVVSGSQEQIDQLSSSEWIDYTEPEPVRSLYSQ</sequence>
<evidence type="ECO:0000313" key="3">
    <source>
        <dbReference type="Proteomes" id="UP000006228"/>
    </source>
</evidence>
<organism evidence="2 3">
    <name type="scientific">Vibrio sinaloensis DSM 21326</name>
    <dbReference type="NCBI Taxonomy" id="945550"/>
    <lineage>
        <taxon>Bacteria</taxon>
        <taxon>Pseudomonadati</taxon>
        <taxon>Pseudomonadota</taxon>
        <taxon>Gammaproteobacteria</taxon>
        <taxon>Vibrionales</taxon>
        <taxon>Vibrionaceae</taxon>
        <taxon>Vibrio</taxon>
        <taxon>Vibrio oreintalis group</taxon>
    </lineage>
</organism>